<name>A0ABR1IM38_9AGAR</name>
<gene>
    <name evidence="1" type="ORF">VKT23_019200</name>
</gene>
<dbReference type="EMBL" id="JBANRG010000095">
    <property type="protein sequence ID" value="KAK7436352.1"/>
    <property type="molecule type" value="Genomic_DNA"/>
</dbReference>
<keyword evidence="2" id="KW-1185">Reference proteome</keyword>
<protein>
    <submittedName>
        <fullName evidence="1">Uncharacterized protein</fullName>
    </submittedName>
</protein>
<evidence type="ECO:0000313" key="1">
    <source>
        <dbReference type="EMBL" id="KAK7436352.1"/>
    </source>
</evidence>
<evidence type="ECO:0000313" key="2">
    <source>
        <dbReference type="Proteomes" id="UP001498398"/>
    </source>
</evidence>
<accession>A0ABR1IM38</accession>
<organism evidence="1 2">
    <name type="scientific">Marasmiellus scandens</name>
    <dbReference type="NCBI Taxonomy" id="2682957"/>
    <lineage>
        <taxon>Eukaryota</taxon>
        <taxon>Fungi</taxon>
        <taxon>Dikarya</taxon>
        <taxon>Basidiomycota</taxon>
        <taxon>Agaricomycotina</taxon>
        <taxon>Agaricomycetes</taxon>
        <taxon>Agaricomycetidae</taxon>
        <taxon>Agaricales</taxon>
        <taxon>Marasmiineae</taxon>
        <taxon>Omphalotaceae</taxon>
        <taxon>Marasmiellus</taxon>
    </lineage>
</organism>
<sequence>MRVLQQYLPNTNSTVQANPIPVAKSMSSVAMGSTGNQGIPGDLESYIKTRILDETGANQIYQLILPHLDKELEDIVGVLSTVPYLQKSEMQEWWNDHGIRFIKMCKNFQKTSKVSSSPLPTGDGVQDDKQELLIDVKTFLQNAMLRRPGKGQNLENEDLQKLHGVAESLVRVNPTKNAHRTVQVLLSPLHLLEADVQEIQNLLNDALHFASTGAS</sequence>
<dbReference type="Proteomes" id="UP001498398">
    <property type="component" value="Unassembled WGS sequence"/>
</dbReference>
<reference evidence="1 2" key="1">
    <citation type="submission" date="2024-01" db="EMBL/GenBank/DDBJ databases">
        <title>A draft genome for the cacao thread blight pathogen Marasmiellus scandens.</title>
        <authorList>
            <person name="Baruah I.K."/>
            <person name="Leung J."/>
            <person name="Bukari Y."/>
            <person name="Amoako-Attah I."/>
            <person name="Meinhardt L.W."/>
            <person name="Bailey B.A."/>
            <person name="Cohen S.P."/>
        </authorList>
    </citation>
    <scope>NUCLEOTIDE SEQUENCE [LARGE SCALE GENOMIC DNA]</scope>
    <source>
        <strain evidence="1 2">GH-19</strain>
    </source>
</reference>
<proteinExistence type="predicted"/>
<comment type="caution">
    <text evidence="1">The sequence shown here is derived from an EMBL/GenBank/DDBJ whole genome shotgun (WGS) entry which is preliminary data.</text>
</comment>